<keyword evidence="2" id="KW-1185">Reference proteome</keyword>
<protein>
    <submittedName>
        <fullName evidence="1">Uncharacterized protein</fullName>
    </submittedName>
</protein>
<dbReference type="PANTHER" id="PTHR43061">
    <property type="entry name" value="GTP DIPHOSPHOKINASE RSH1, CHLOROPLASTIC-RELATED"/>
    <property type="match status" value="1"/>
</dbReference>
<gene>
    <name evidence="1" type="ORF">J1N35_012272</name>
</gene>
<sequence length="115" mass="12510">MEDLSHSSRQNRPLWEKILKNIVDISTPGRSSEDALTEKNGRMMAKVATALAAVGITICACVAEIDRGRGMAVMLFHVEANLELVNACSRLDLILGVLGWSVGCSWPSTIENNQL</sequence>
<dbReference type="AlphaFoldDB" id="A0A9D3W3L7"/>
<proteinExistence type="predicted"/>
<organism evidence="1 2">
    <name type="scientific">Gossypium stocksii</name>
    <dbReference type="NCBI Taxonomy" id="47602"/>
    <lineage>
        <taxon>Eukaryota</taxon>
        <taxon>Viridiplantae</taxon>
        <taxon>Streptophyta</taxon>
        <taxon>Embryophyta</taxon>
        <taxon>Tracheophyta</taxon>
        <taxon>Spermatophyta</taxon>
        <taxon>Magnoliopsida</taxon>
        <taxon>eudicotyledons</taxon>
        <taxon>Gunneridae</taxon>
        <taxon>Pentapetalae</taxon>
        <taxon>rosids</taxon>
        <taxon>malvids</taxon>
        <taxon>Malvales</taxon>
        <taxon>Malvaceae</taxon>
        <taxon>Malvoideae</taxon>
        <taxon>Gossypium</taxon>
    </lineage>
</organism>
<accession>A0A9D3W3L7</accession>
<evidence type="ECO:0000313" key="1">
    <source>
        <dbReference type="EMBL" id="KAH1108504.1"/>
    </source>
</evidence>
<dbReference type="Proteomes" id="UP000828251">
    <property type="component" value="Unassembled WGS sequence"/>
</dbReference>
<evidence type="ECO:0000313" key="2">
    <source>
        <dbReference type="Proteomes" id="UP000828251"/>
    </source>
</evidence>
<dbReference type="OrthoDB" id="1724515at2759"/>
<name>A0A9D3W3L7_9ROSI</name>
<dbReference type="PANTHER" id="PTHR43061:SF1">
    <property type="entry name" value="GTP DIPHOSPHOKINASE RSH1, CHLOROPLASTIC-RELATED"/>
    <property type="match status" value="1"/>
</dbReference>
<dbReference type="EMBL" id="JAIQCV010000004">
    <property type="protein sequence ID" value="KAH1108504.1"/>
    <property type="molecule type" value="Genomic_DNA"/>
</dbReference>
<reference evidence="1 2" key="1">
    <citation type="journal article" date="2021" name="Plant Biotechnol. J.">
        <title>Multi-omics assisted identification of the key and species-specific regulatory components of drought-tolerant mechanisms in Gossypium stocksii.</title>
        <authorList>
            <person name="Yu D."/>
            <person name="Ke L."/>
            <person name="Zhang D."/>
            <person name="Wu Y."/>
            <person name="Sun Y."/>
            <person name="Mei J."/>
            <person name="Sun J."/>
            <person name="Sun Y."/>
        </authorList>
    </citation>
    <scope>NUCLEOTIDE SEQUENCE [LARGE SCALE GENOMIC DNA]</scope>
    <source>
        <strain evidence="2">cv. E1</strain>
        <tissue evidence="1">Leaf</tissue>
    </source>
</reference>
<comment type="caution">
    <text evidence="1">The sequence shown here is derived from an EMBL/GenBank/DDBJ whole genome shotgun (WGS) entry which is preliminary data.</text>
</comment>